<reference evidence="1 2" key="1">
    <citation type="submission" date="2018-12" db="EMBL/GenBank/DDBJ databases">
        <title>Genome sequence and assembly of Colletotrichum trifolii.</title>
        <authorList>
            <person name="Gan P."/>
            <person name="Shirasu K."/>
        </authorList>
    </citation>
    <scope>NUCLEOTIDE SEQUENCE [LARGE SCALE GENOMIC DNA]</scope>
    <source>
        <strain evidence="1 2">543-2</strain>
    </source>
</reference>
<evidence type="ECO:0000313" key="1">
    <source>
        <dbReference type="EMBL" id="TDZ74538.1"/>
    </source>
</evidence>
<gene>
    <name evidence="1" type="ORF">CTRI78_v000687</name>
</gene>
<accession>A0A4R8S0J0</accession>
<dbReference type="Proteomes" id="UP000295703">
    <property type="component" value="Unassembled WGS sequence"/>
</dbReference>
<protein>
    <submittedName>
        <fullName evidence="1">Uncharacterized protein</fullName>
    </submittedName>
</protein>
<name>A0A4R8S0J0_COLTR</name>
<comment type="caution">
    <text evidence="1">The sequence shown here is derived from an EMBL/GenBank/DDBJ whole genome shotgun (WGS) entry which is preliminary data.</text>
</comment>
<sequence length="86" mass="9759">MQKLKRRTKWEAWFKREADLQTMAGSSTSLILCSPARRDTEQSTGPRHHLQLTRHVSLSPPYIVESWTANPVPHSLPALARVPDVS</sequence>
<keyword evidence="2" id="KW-1185">Reference proteome</keyword>
<dbReference type="EMBL" id="RYZW01000003">
    <property type="protein sequence ID" value="TDZ74538.1"/>
    <property type="molecule type" value="Genomic_DNA"/>
</dbReference>
<evidence type="ECO:0000313" key="2">
    <source>
        <dbReference type="Proteomes" id="UP000295703"/>
    </source>
</evidence>
<dbReference type="AlphaFoldDB" id="A0A4R8S0J0"/>
<organism evidence="1 2">
    <name type="scientific">Colletotrichum trifolii</name>
    <dbReference type="NCBI Taxonomy" id="5466"/>
    <lineage>
        <taxon>Eukaryota</taxon>
        <taxon>Fungi</taxon>
        <taxon>Dikarya</taxon>
        <taxon>Ascomycota</taxon>
        <taxon>Pezizomycotina</taxon>
        <taxon>Sordariomycetes</taxon>
        <taxon>Hypocreomycetidae</taxon>
        <taxon>Glomerellales</taxon>
        <taxon>Glomerellaceae</taxon>
        <taxon>Colletotrichum</taxon>
        <taxon>Colletotrichum orbiculare species complex</taxon>
    </lineage>
</organism>
<proteinExistence type="predicted"/>